<sequence length="206" mass="23069">MNILNVSDKAFQKYGRVIKDFECKDILDVMEKLEVPEGVIYVPSEMSLESCKSAQNITYSLYGGMPVQIGYCNGHNKVLNAFEYHRDSEVNIAVTDMVLILGMEQDIEEDFSYDTVKAEAFLVPAGTVVEVYATTLHYAPCHVHEDGFKCVVALPKGTNTDIKKVTRIKEDQLLFARNKWLIAHPESGLDKEGAFIGLKGENLTIK</sequence>
<organism evidence="1 2">
    <name type="scientific">Candidatus Cellulosilyticum pullistercoris</name>
    <dbReference type="NCBI Taxonomy" id="2838521"/>
    <lineage>
        <taxon>Bacteria</taxon>
        <taxon>Bacillati</taxon>
        <taxon>Bacillota</taxon>
        <taxon>Clostridia</taxon>
        <taxon>Lachnospirales</taxon>
        <taxon>Cellulosilyticaceae</taxon>
        <taxon>Cellulosilyticum</taxon>
    </lineage>
</organism>
<evidence type="ECO:0000313" key="1">
    <source>
        <dbReference type="EMBL" id="MBU3804055.1"/>
    </source>
</evidence>
<reference evidence="1" key="1">
    <citation type="journal article" date="2021" name="PeerJ">
        <title>Extensive microbial diversity within the chicken gut microbiome revealed by metagenomics and culture.</title>
        <authorList>
            <person name="Gilroy R."/>
            <person name="Ravi A."/>
            <person name="Getino M."/>
            <person name="Pursley I."/>
            <person name="Horton D.L."/>
            <person name="Alikhan N.F."/>
            <person name="Baker D."/>
            <person name="Gharbi K."/>
            <person name="Hall N."/>
            <person name="Watson M."/>
            <person name="Adriaenssens E.M."/>
            <person name="Foster-Nyarko E."/>
            <person name="Jarju S."/>
            <person name="Secka A."/>
            <person name="Antonio M."/>
            <person name="Oren A."/>
            <person name="Chaudhuri R.R."/>
            <person name="La Ragione R."/>
            <person name="Hildebrand F."/>
            <person name="Pallen M.J."/>
        </authorList>
    </citation>
    <scope>NUCLEOTIDE SEQUENCE</scope>
    <source>
        <strain evidence="1">B5-657</strain>
    </source>
</reference>
<protein>
    <submittedName>
        <fullName evidence="1">DUF4867 family protein</fullName>
    </submittedName>
</protein>
<evidence type="ECO:0000313" key="2">
    <source>
        <dbReference type="Proteomes" id="UP000824229"/>
    </source>
</evidence>
<dbReference type="EMBL" id="JAHLFQ010000103">
    <property type="protein sequence ID" value="MBU3804055.1"/>
    <property type="molecule type" value="Genomic_DNA"/>
</dbReference>
<gene>
    <name evidence="1" type="ORF">H9872_04780</name>
</gene>
<accession>A0A9E2KBK6</accession>
<dbReference type="Pfam" id="PF16161">
    <property type="entry name" value="DUF4867"/>
    <property type="match status" value="1"/>
</dbReference>
<dbReference type="AlphaFoldDB" id="A0A9E2KBK6"/>
<reference evidence="1" key="2">
    <citation type="submission" date="2021-04" db="EMBL/GenBank/DDBJ databases">
        <authorList>
            <person name="Gilroy R."/>
        </authorList>
    </citation>
    <scope>NUCLEOTIDE SEQUENCE</scope>
    <source>
        <strain evidence="1">B5-657</strain>
    </source>
</reference>
<dbReference type="Proteomes" id="UP000824229">
    <property type="component" value="Unassembled WGS sequence"/>
</dbReference>
<dbReference type="InterPro" id="IPR032358">
    <property type="entry name" value="DUF4867"/>
</dbReference>
<proteinExistence type="predicted"/>
<name>A0A9E2KBK6_9FIRM</name>
<comment type="caution">
    <text evidence="1">The sequence shown here is derived from an EMBL/GenBank/DDBJ whole genome shotgun (WGS) entry which is preliminary data.</text>
</comment>